<accession>A0A653KV13</accession>
<evidence type="ECO:0000313" key="3">
    <source>
        <dbReference type="Proteomes" id="UP000439123"/>
    </source>
</evidence>
<protein>
    <submittedName>
        <fullName evidence="2">Uncharacterized protein</fullName>
    </submittedName>
</protein>
<gene>
    <name evidence="2" type="ORF">AERO8C_140113</name>
</gene>
<evidence type="ECO:0000256" key="1">
    <source>
        <dbReference type="SAM" id="MobiDB-lite"/>
    </source>
</evidence>
<feature type="compositionally biased region" description="Basic and acidic residues" evidence="1">
    <location>
        <begin position="48"/>
        <end position="57"/>
    </location>
</feature>
<sequence>MLLLFDMVETALQFSQLFSEGRDIIFIFLQALVKAPAAIGAIDGCPDPEERPQHMQGEETDPAGNMDGILMGMIAMFGDFVRNIVDHDDSVEDDQRDKDEQAKGKVIKEHV</sequence>
<dbReference type="EMBL" id="CABWLC010000006">
    <property type="protein sequence ID" value="VXA82619.1"/>
    <property type="molecule type" value="Genomic_DNA"/>
</dbReference>
<organism evidence="2 3">
    <name type="scientific">Aeromonas veronii</name>
    <dbReference type="NCBI Taxonomy" id="654"/>
    <lineage>
        <taxon>Bacteria</taxon>
        <taxon>Pseudomonadati</taxon>
        <taxon>Pseudomonadota</taxon>
        <taxon>Gammaproteobacteria</taxon>
        <taxon>Aeromonadales</taxon>
        <taxon>Aeromonadaceae</taxon>
        <taxon>Aeromonas</taxon>
    </lineage>
</organism>
<feature type="region of interest" description="Disordered" evidence="1">
    <location>
        <begin position="88"/>
        <end position="111"/>
    </location>
</feature>
<proteinExistence type="predicted"/>
<reference evidence="2 3" key="1">
    <citation type="submission" date="2019-10" db="EMBL/GenBank/DDBJ databases">
        <authorList>
            <person name="Karimi E."/>
        </authorList>
    </citation>
    <scope>NUCLEOTIDE SEQUENCE [LARGE SCALE GENOMIC DNA]</scope>
    <source>
        <strain evidence="2">Aeromonas sp. 8C</strain>
    </source>
</reference>
<feature type="region of interest" description="Disordered" evidence="1">
    <location>
        <begin position="43"/>
        <end position="64"/>
    </location>
</feature>
<name>A0A653KV13_AERVE</name>
<dbReference type="AlphaFoldDB" id="A0A653KV13"/>
<dbReference type="Proteomes" id="UP000439123">
    <property type="component" value="Unassembled WGS sequence"/>
</dbReference>
<evidence type="ECO:0000313" key="2">
    <source>
        <dbReference type="EMBL" id="VXA82619.1"/>
    </source>
</evidence>